<keyword evidence="11" id="KW-0732">Signal</keyword>
<keyword evidence="5" id="KW-0812">Transmembrane</keyword>
<evidence type="ECO:0000256" key="4">
    <source>
        <dbReference type="ARBA" id="ARBA00022679"/>
    </source>
</evidence>
<keyword evidence="8 10" id="KW-0333">Golgi apparatus</keyword>
<dbReference type="GO" id="GO:0000139">
    <property type="term" value="C:Golgi membrane"/>
    <property type="evidence" value="ECO:0007669"/>
    <property type="project" value="UniProtKB-SubCell"/>
</dbReference>
<dbReference type="Gene3D" id="3.90.550.50">
    <property type="match status" value="1"/>
</dbReference>
<dbReference type="GO" id="GO:0016758">
    <property type="term" value="F:hexosyltransferase activity"/>
    <property type="evidence" value="ECO:0007669"/>
    <property type="project" value="InterPro"/>
</dbReference>
<dbReference type="AlphaFoldDB" id="A0A7J6LNZ0"/>
<evidence type="ECO:0000256" key="1">
    <source>
        <dbReference type="ARBA" id="ARBA00004323"/>
    </source>
</evidence>
<evidence type="ECO:0000256" key="8">
    <source>
        <dbReference type="ARBA" id="ARBA00023034"/>
    </source>
</evidence>
<keyword evidence="7" id="KW-1133">Transmembrane helix</keyword>
<dbReference type="OrthoDB" id="407080at2759"/>
<evidence type="ECO:0000256" key="11">
    <source>
        <dbReference type="SAM" id="SignalP"/>
    </source>
</evidence>
<evidence type="ECO:0000256" key="3">
    <source>
        <dbReference type="ARBA" id="ARBA00022676"/>
    </source>
</evidence>
<comment type="caution">
    <text evidence="12">The sequence shown here is derived from an EMBL/GenBank/DDBJ whole genome shotgun (WGS) entry which is preliminary data.</text>
</comment>
<accession>A0A7J6LNZ0</accession>
<organism evidence="12 13">
    <name type="scientific">Perkinsus chesapeaki</name>
    <name type="common">Clam parasite</name>
    <name type="synonym">Perkinsus andrewsi</name>
    <dbReference type="NCBI Taxonomy" id="330153"/>
    <lineage>
        <taxon>Eukaryota</taxon>
        <taxon>Sar</taxon>
        <taxon>Alveolata</taxon>
        <taxon>Perkinsozoa</taxon>
        <taxon>Perkinsea</taxon>
        <taxon>Perkinsida</taxon>
        <taxon>Perkinsidae</taxon>
        <taxon>Perkinsus</taxon>
    </lineage>
</organism>
<dbReference type="PANTHER" id="PTHR11214:SF3">
    <property type="entry name" value="BETA-1,3-GALACTOSYLTRANSFERASE 6"/>
    <property type="match status" value="1"/>
</dbReference>
<feature type="signal peptide" evidence="11">
    <location>
        <begin position="1"/>
        <end position="18"/>
    </location>
</feature>
<dbReference type="Pfam" id="PF01762">
    <property type="entry name" value="Galactosyl_T"/>
    <property type="match status" value="1"/>
</dbReference>
<proteinExistence type="inferred from homology"/>
<comment type="similarity">
    <text evidence="2 10">Belongs to the glycosyltransferase 31 family.</text>
</comment>
<dbReference type="EMBL" id="JAAPAO010000402">
    <property type="protein sequence ID" value="KAF4660730.1"/>
    <property type="molecule type" value="Genomic_DNA"/>
</dbReference>
<sequence>MPQRFLCLLLTLHSNSQACRYSFGEPEVGVDIIFTDTLPGLGISERSGRFHHYDNCTYNELPANVFNSKTDLLSVLLPPSDQWSEIIVQIVEDATRIGMAEHLYIDDGHGGVNRSMAFLKYRFSALLLPEVHQKLPPQVLLDCMAHHTVPVVDAKAAERISAMSRFFGLAMIKAIDFSPSGALDVLHAYTSEAWKVQTSALRLTQEWLHFRYRQPRSDIQQKVVEMACKMGASEESVLTIFSRRKAFERRMTIRNTWLRALNGLGNKNISYRFIIAGDGLGPGEAQLLERENALFGDLVILDDAPEEYPIGKKGLATIRWLWSTHPNTSWWLKCDDDIYLRPAPIIERLSRSPTGYTRVARGVRKPQSYLFRIQPLRYYWGTFDRSGKAGPFIDPRLLPNQEDTLPPYARGSFLAISMDLVGEIADRDPST</sequence>
<evidence type="ECO:0000256" key="9">
    <source>
        <dbReference type="ARBA" id="ARBA00023136"/>
    </source>
</evidence>
<evidence type="ECO:0000256" key="10">
    <source>
        <dbReference type="RuleBase" id="RU363063"/>
    </source>
</evidence>
<evidence type="ECO:0000313" key="13">
    <source>
        <dbReference type="Proteomes" id="UP000591131"/>
    </source>
</evidence>
<dbReference type="InterPro" id="IPR002659">
    <property type="entry name" value="Glyco_trans_31"/>
</dbReference>
<feature type="chain" id="PRO_5029606239" description="Hexosyltransferase" evidence="11">
    <location>
        <begin position="19"/>
        <end position="431"/>
    </location>
</feature>
<gene>
    <name evidence="12" type="primary">B3GALT6</name>
    <name evidence="12" type="ORF">FOL47_007039</name>
</gene>
<dbReference type="GO" id="GO:0006493">
    <property type="term" value="P:protein O-linked glycosylation"/>
    <property type="evidence" value="ECO:0007669"/>
    <property type="project" value="TreeGrafter"/>
</dbReference>
<name>A0A7J6LNZ0_PERCH</name>
<keyword evidence="4 12" id="KW-0808">Transferase</keyword>
<evidence type="ECO:0000313" key="12">
    <source>
        <dbReference type="EMBL" id="KAF4660730.1"/>
    </source>
</evidence>
<protein>
    <recommendedName>
        <fullName evidence="10">Hexosyltransferase</fullName>
        <ecNumber evidence="10">2.4.1.-</ecNumber>
    </recommendedName>
</protein>
<keyword evidence="6" id="KW-0735">Signal-anchor</keyword>
<keyword evidence="3 10" id="KW-0328">Glycosyltransferase</keyword>
<dbReference type="Proteomes" id="UP000591131">
    <property type="component" value="Unassembled WGS sequence"/>
</dbReference>
<evidence type="ECO:0000256" key="6">
    <source>
        <dbReference type="ARBA" id="ARBA00022968"/>
    </source>
</evidence>
<evidence type="ECO:0000256" key="2">
    <source>
        <dbReference type="ARBA" id="ARBA00008661"/>
    </source>
</evidence>
<dbReference type="EC" id="2.4.1.-" evidence="10"/>
<comment type="subcellular location">
    <subcellularLocation>
        <location evidence="1 10">Golgi apparatus membrane</location>
        <topology evidence="1 10">Single-pass type II membrane protein</topology>
    </subcellularLocation>
</comment>
<reference evidence="12 13" key="1">
    <citation type="submission" date="2020-04" db="EMBL/GenBank/DDBJ databases">
        <title>Perkinsus chesapeaki whole genome sequence.</title>
        <authorList>
            <person name="Bogema D.R."/>
        </authorList>
    </citation>
    <scope>NUCLEOTIDE SEQUENCE [LARGE SCALE GENOMIC DNA]</scope>
    <source>
        <strain evidence="12">ATCC PRA-425</strain>
    </source>
</reference>
<keyword evidence="13" id="KW-1185">Reference proteome</keyword>
<keyword evidence="9" id="KW-0472">Membrane</keyword>
<evidence type="ECO:0000256" key="5">
    <source>
        <dbReference type="ARBA" id="ARBA00022692"/>
    </source>
</evidence>
<dbReference type="PANTHER" id="PTHR11214">
    <property type="entry name" value="BETA-1,3-N-ACETYLGLUCOSAMINYLTRANSFERASE"/>
    <property type="match status" value="1"/>
</dbReference>
<evidence type="ECO:0000256" key="7">
    <source>
        <dbReference type="ARBA" id="ARBA00022989"/>
    </source>
</evidence>